<keyword evidence="1" id="KW-0614">Plasmid</keyword>
<proteinExistence type="predicted"/>
<dbReference type="EMBL" id="DQ489740">
    <property type="protein sequence ID" value="ACA83626.1"/>
    <property type="molecule type" value="Genomic_DNA"/>
</dbReference>
<accession>B1N0M1</accession>
<gene>
    <name evidence="1" type="ordered locus">LCK_p100023</name>
</gene>
<dbReference type="AlphaFoldDB" id="B1N0M1"/>
<evidence type="ECO:0000313" key="1">
    <source>
        <dbReference type="EMBL" id="ACA83626.1"/>
    </source>
</evidence>
<dbReference type="HOGENOM" id="CLU_207204_0_0_9"/>
<keyword evidence="2" id="KW-1185">Reference proteome</keyword>
<dbReference type="KEGG" id="lci:LCK_p100023"/>
<geneLocation type="plasmid" evidence="1 2">
    <name>pLCK1</name>
</geneLocation>
<organism evidence="1 2">
    <name type="scientific">Leuconostoc citreum (strain KM20)</name>
    <dbReference type="NCBI Taxonomy" id="349519"/>
    <lineage>
        <taxon>Bacteria</taxon>
        <taxon>Bacillati</taxon>
        <taxon>Bacillota</taxon>
        <taxon>Bacilli</taxon>
        <taxon>Lactobacillales</taxon>
        <taxon>Lactobacillaceae</taxon>
        <taxon>Leuconostoc</taxon>
    </lineage>
</organism>
<name>B1N0M1_LEUCK</name>
<protein>
    <submittedName>
        <fullName evidence="1">Uncharacterized protein</fullName>
    </submittedName>
</protein>
<sequence>MSMNKRIMEGGLNVIMTNDEGKTKLFLRGDFEKPLTADEHTELLADLKPLAGKYEFHVSVETKI</sequence>
<evidence type="ECO:0000313" key="2">
    <source>
        <dbReference type="Proteomes" id="UP000002166"/>
    </source>
</evidence>
<reference evidence="1 2" key="1">
    <citation type="journal article" date="2008" name="J. Bacteriol.">
        <title>Complete genome sequence of Leuconostoc citreum KM20.</title>
        <authorList>
            <person name="Kim J.F."/>
            <person name="Jeong H."/>
            <person name="Lee J.-S."/>
            <person name="Choi S.-H."/>
            <person name="Ha M."/>
            <person name="Hur C.-G."/>
            <person name="Kim J.-S."/>
            <person name="Lee S."/>
            <person name="Park H.-S."/>
            <person name="Park Y.-H."/>
            <person name="Oh T.K."/>
        </authorList>
    </citation>
    <scope>NUCLEOTIDE SEQUENCE [LARGE SCALE GENOMIC DNA]</scope>
    <source>
        <strain evidence="1 2">KM20</strain>
    </source>
</reference>
<dbReference type="Proteomes" id="UP000002166">
    <property type="component" value="Plasmid pLCK1"/>
</dbReference>